<name>A0A2N1PQ31_9BACT</name>
<keyword evidence="1" id="KW-0472">Membrane</keyword>
<evidence type="ECO:0000313" key="3">
    <source>
        <dbReference type="EMBL" id="PKK90392.1"/>
    </source>
</evidence>
<comment type="caution">
    <text evidence="3">The sequence shown here is derived from an EMBL/GenBank/DDBJ whole genome shotgun (WGS) entry which is preliminary data.</text>
</comment>
<dbReference type="InterPro" id="IPR012495">
    <property type="entry name" value="TadE-like_dom"/>
</dbReference>
<feature type="transmembrane region" description="Helical" evidence="1">
    <location>
        <begin position="37"/>
        <end position="59"/>
    </location>
</feature>
<organism evidence="3 4">
    <name type="scientific">Candidatus Wallbacteria bacterium HGW-Wallbacteria-1</name>
    <dbReference type="NCBI Taxonomy" id="2013854"/>
    <lineage>
        <taxon>Bacteria</taxon>
        <taxon>Candidatus Walliibacteriota</taxon>
    </lineage>
</organism>
<evidence type="ECO:0000256" key="1">
    <source>
        <dbReference type="SAM" id="Phobius"/>
    </source>
</evidence>
<dbReference type="EMBL" id="PGXC01000005">
    <property type="protein sequence ID" value="PKK90392.1"/>
    <property type="molecule type" value="Genomic_DNA"/>
</dbReference>
<feature type="domain" description="TadE-like" evidence="2">
    <location>
        <begin position="32"/>
        <end position="73"/>
    </location>
</feature>
<evidence type="ECO:0000313" key="4">
    <source>
        <dbReference type="Proteomes" id="UP000233256"/>
    </source>
</evidence>
<proteinExistence type="predicted"/>
<protein>
    <recommendedName>
        <fullName evidence="2">TadE-like domain-containing protein</fullName>
    </recommendedName>
</protein>
<keyword evidence="1" id="KW-0812">Transmembrane</keyword>
<gene>
    <name evidence="3" type="ORF">CVV64_08490</name>
</gene>
<reference evidence="3 4" key="1">
    <citation type="journal article" date="2017" name="ISME J.">
        <title>Potential for microbial H2 and metal transformations associated with novel bacteria and archaea in deep terrestrial subsurface sediments.</title>
        <authorList>
            <person name="Hernsdorf A.W."/>
            <person name="Amano Y."/>
            <person name="Miyakawa K."/>
            <person name="Ise K."/>
            <person name="Suzuki Y."/>
            <person name="Anantharaman K."/>
            <person name="Probst A."/>
            <person name="Burstein D."/>
            <person name="Thomas B.C."/>
            <person name="Banfield J.F."/>
        </authorList>
    </citation>
    <scope>NUCLEOTIDE SEQUENCE [LARGE SCALE GENOMIC DNA]</scope>
    <source>
        <strain evidence="3">HGW-Wallbacteria-1</strain>
    </source>
</reference>
<dbReference type="Proteomes" id="UP000233256">
    <property type="component" value="Unassembled WGS sequence"/>
</dbReference>
<dbReference type="AlphaFoldDB" id="A0A2N1PQ31"/>
<sequence length="314" mass="34799">MIRRKPFIIGEIQEENMRLSMIRSGKKRSRAQASVELALTMPFFLMLLCAVVEWGFIIYREMDLEGAVREGSRYAAKNKVTRDQILDRVKQTAMFNVDRIWILPGFTDSSTGAVKAVTVMAQNDYYHVTPLDGLLSMVTKSTPAFQFDFLSASSTFKFQESHDPSIFDDWNDYNGSTEEQGGSMSGMININPGNNNQFEFIMVLMDGTEITRDDMHANRSLEFTGLVKSIHIKPKGNANQNSLIVDGQPYILQNARVYDITGDGINVHLYNDNANGMGKWWLGDVSGTNVSIINYGPGHGGPGGGNGTQGGQAE</sequence>
<evidence type="ECO:0000259" key="2">
    <source>
        <dbReference type="Pfam" id="PF07811"/>
    </source>
</evidence>
<accession>A0A2N1PQ31</accession>
<dbReference type="Pfam" id="PF07811">
    <property type="entry name" value="TadE"/>
    <property type="match status" value="1"/>
</dbReference>
<keyword evidence="1" id="KW-1133">Transmembrane helix</keyword>